<accession>A0A0K1ERP7</accession>
<dbReference type="KEGG" id="ccro:CMC5_077260"/>
<proteinExistence type="predicted"/>
<evidence type="ECO:0000313" key="1">
    <source>
        <dbReference type="EMBL" id="AKT43494.1"/>
    </source>
</evidence>
<name>A0A0K1ERP7_CHOCO</name>
<gene>
    <name evidence="1" type="ORF">CMC5_077260</name>
</gene>
<protein>
    <submittedName>
        <fullName evidence="1">Uncharacterized protein</fullName>
    </submittedName>
</protein>
<evidence type="ECO:0000313" key="2">
    <source>
        <dbReference type="Proteomes" id="UP000067626"/>
    </source>
</evidence>
<dbReference type="Proteomes" id="UP000067626">
    <property type="component" value="Chromosome"/>
</dbReference>
<keyword evidence="2" id="KW-1185">Reference proteome</keyword>
<dbReference type="AlphaFoldDB" id="A0A0K1ERP7"/>
<reference evidence="1 2" key="1">
    <citation type="submission" date="2015-07" db="EMBL/GenBank/DDBJ databases">
        <title>Genome analysis of myxobacterium Chondromyces crocatus Cm c5 reveals a high potential for natural compound synthesis and the genetic basis for the loss of fruiting body formation.</title>
        <authorList>
            <person name="Zaburannyi N."/>
            <person name="Bunk B."/>
            <person name="Maier J."/>
            <person name="Overmann J."/>
            <person name="Mueller R."/>
        </authorList>
    </citation>
    <scope>NUCLEOTIDE SEQUENCE [LARGE SCALE GENOMIC DNA]</scope>
    <source>
        <strain evidence="1 2">Cm c5</strain>
    </source>
</reference>
<sequence length="101" mass="9648">MMVGGISLTTVGVAATAMGILLFRIADTNVECARAGCGTGDAGTAKLGSAAVIAGGLLAVGGGITLTVLGAQKVPVDDEPPGVPSATLVVGPGGLTLRGRF</sequence>
<dbReference type="EMBL" id="CP012159">
    <property type="protein sequence ID" value="AKT43494.1"/>
    <property type="molecule type" value="Genomic_DNA"/>
</dbReference>
<organism evidence="1 2">
    <name type="scientific">Chondromyces crocatus</name>
    <dbReference type="NCBI Taxonomy" id="52"/>
    <lineage>
        <taxon>Bacteria</taxon>
        <taxon>Pseudomonadati</taxon>
        <taxon>Myxococcota</taxon>
        <taxon>Polyangia</taxon>
        <taxon>Polyangiales</taxon>
        <taxon>Polyangiaceae</taxon>
        <taxon>Chondromyces</taxon>
    </lineage>
</organism>